<dbReference type="CDD" id="cd05379">
    <property type="entry name" value="CAP_bacterial"/>
    <property type="match status" value="1"/>
</dbReference>
<dbReference type="PANTHER" id="PTHR31157">
    <property type="entry name" value="SCP DOMAIN-CONTAINING PROTEIN"/>
    <property type="match status" value="1"/>
</dbReference>
<dbReference type="PANTHER" id="PTHR31157:SF1">
    <property type="entry name" value="SCP DOMAIN-CONTAINING PROTEIN"/>
    <property type="match status" value="1"/>
</dbReference>
<evidence type="ECO:0000259" key="1">
    <source>
        <dbReference type="Pfam" id="PF00188"/>
    </source>
</evidence>
<comment type="caution">
    <text evidence="3">The sequence shown here is derived from an EMBL/GenBank/DDBJ whole genome shotgun (WGS) entry which is preliminary data.</text>
</comment>
<dbReference type="Proteomes" id="UP000234950">
    <property type="component" value="Unassembled WGS sequence"/>
</dbReference>
<dbReference type="GO" id="GO:0006508">
    <property type="term" value="P:proteolysis"/>
    <property type="evidence" value="ECO:0007669"/>
    <property type="project" value="UniProtKB-KW"/>
</dbReference>
<dbReference type="Gene3D" id="3.40.33.10">
    <property type="entry name" value="CAP"/>
    <property type="match status" value="1"/>
</dbReference>
<accession>A0A2N5HSP4</accession>
<dbReference type="Pfam" id="PF00188">
    <property type="entry name" value="CAP"/>
    <property type="match status" value="1"/>
</dbReference>
<reference evidence="3 4" key="1">
    <citation type="submission" date="2017-11" db="EMBL/GenBank/DDBJ databases">
        <title>Comparitive Functional Genomics of Dry Heat Resistant strains isolated from the Viking Spacecraft.</title>
        <authorList>
            <person name="Seuylemezian A."/>
            <person name="Cooper K."/>
            <person name="Vaishampayan P."/>
        </authorList>
    </citation>
    <scope>NUCLEOTIDE SEQUENCE [LARGE SCALE GENOMIC DNA]</scope>
    <source>
        <strain evidence="3 4">V32-6</strain>
    </source>
</reference>
<keyword evidence="3" id="KW-0645">Protease</keyword>
<protein>
    <submittedName>
        <fullName evidence="3">Serine protease</fullName>
    </submittedName>
</protein>
<dbReference type="InterPro" id="IPR029410">
    <property type="entry name" value="CAP_assoc"/>
</dbReference>
<evidence type="ECO:0000313" key="3">
    <source>
        <dbReference type="EMBL" id="PLS08541.1"/>
    </source>
</evidence>
<feature type="domain" description="SCP" evidence="1">
    <location>
        <begin position="257"/>
        <end position="370"/>
    </location>
</feature>
<evidence type="ECO:0000259" key="2">
    <source>
        <dbReference type="Pfam" id="PF14504"/>
    </source>
</evidence>
<dbReference type="SUPFAM" id="SSF55797">
    <property type="entry name" value="PR-1-like"/>
    <property type="match status" value="1"/>
</dbReference>
<sequence length="376" mass="43533">MFRLLMIIIAIFFIHSSWPFFEKQLEHTDLSKGISEVSTWKDSLEVKTTIQNIYSEIQTSLQQLGLLLDEFKQNDKPLESKNESKVQLTTPEQQEYSISNIELGDNRDDIIENLGVPIRSTINEYGTNWDTYHDHYHNFFMVMYGEDHKVAGLYTNQDLIASKNGIKLGTPKDTVRNLLGKPLTTIQKGLILYKLSDKEDYDVFLLDNDYITFFYDKHQGNTVTAVQLISKEMEDKKIDIYTKPSSQLKEGFEFQLFDLTNAARIQHQLPALTWDEHVQVTARKHSTDMAVNNYFNHTNLKGQSPFDRMKQDDIVFHLAGENLAYGQFSSIFAHEGLMNSLGHRENILRQGYKYLGVGVAFNNESQPYYTENFYAK</sequence>
<proteinExistence type="predicted"/>
<dbReference type="InterPro" id="IPR035940">
    <property type="entry name" value="CAP_sf"/>
</dbReference>
<dbReference type="RefSeq" id="WP_101646558.1">
    <property type="nucleotide sequence ID" value="NZ_PGVE01000017.1"/>
</dbReference>
<dbReference type="AlphaFoldDB" id="A0A2N5HSP4"/>
<dbReference type="OrthoDB" id="9783944at2"/>
<dbReference type="Pfam" id="PF14504">
    <property type="entry name" value="CAP_assoc_N"/>
    <property type="match status" value="1"/>
</dbReference>
<feature type="domain" description="CAP-associated" evidence="2">
    <location>
        <begin position="103"/>
        <end position="237"/>
    </location>
</feature>
<keyword evidence="4" id="KW-1185">Reference proteome</keyword>
<gene>
    <name evidence="3" type="ORF">CVD27_03845</name>
</gene>
<keyword evidence="3" id="KW-0378">Hydrolase</keyword>
<dbReference type="GO" id="GO:0008233">
    <property type="term" value="F:peptidase activity"/>
    <property type="evidence" value="ECO:0007669"/>
    <property type="project" value="UniProtKB-KW"/>
</dbReference>
<organism evidence="3 4">
    <name type="scientific">Neobacillus cucumis</name>
    <dbReference type="NCBI Taxonomy" id="1740721"/>
    <lineage>
        <taxon>Bacteria</taxon>
        <taxon>Bacillati</taxon>
        <taxon>Bacillota</taxon>
        <taxon>Bacilli</taxon>
        <taxon>Bacillales</taxon>
        <taxon>Bacillaceae</taxon>
        <taxon>Neobacillus</taxon>
    </lineage>
</organism>
<name>A0A2N5HSP4_9BACI</name>
<evidence type="ECO:0000313" key="4">
    <source>
        <dbReference type="Proteomes" id="UP000234950"/>
    </source>
</evidence>
<dbReference type="InterPro" id="IPR014044">
    <property type="entry name" value="CAP_dom"/>
</dbReference>
<dbReference type="EMBL" id="PGVE01000017">
    <property type="protein sequence ID" value="PLS08541.1"/>
    <property type="molecule type" value="Genomic_DNA"/>
</dbReference>